<sequence length="151" mass="17407">TDWQPVHCLHPSDSLVDAETNIYTKREGEDITIRCNLTFSGSRKLLCKETCEEGNILIETYGDEDQRGRYSIKYEYRYIRSSFLDVTITKLTKSDSGLYTCSSSVAVIHSNSPQELWVLQEDCKLLNGWYQKKLHFSPLSWTSAFCECCSH</sequence>
<evidence type="ECO:0000313" key="3">
    <source>
        <dbReference type="Proteomes" id="UP000001038"/>
    </source>
</evidence>
<reference evidence="2" key="2">
    <citation type="submission" date="2025-08" db="UniProtKB">
        <authorList>
            <consortium name="Ensembl"/>
        </authorList>
    </citation>
    <scope>IDENTIFICATION</scope>
    <source>
        <strain evidence="2">Hd-rR</strain>
    </source>
</reference>
<protein>
    <recommendedName>
        <fullName evidence="1">Immunoglobulin domain-containing protein</fullName>
    </recommendedName>
</protein>
<evidence type="ECO:0000313" key="2">
    <source>
        <dbReference type="Ensembl" id="ENSORLP00000030001.1"/>
    </source>
</evidence>
<dbReference type="Gene3D" id="2.60.40.10">
    <property type="entry name" value="Immunoglobulins"/>
    <property type="match status" value="1"/>
</dbReference>
<dbReference type="InterPro" id="IPR036179">
    <property type="entry name" value="Ig-like_dom_sf"/>
</dbReference>
<accession>A0A3B3HDX5</accession>
<dbReference type="Ensembl" id="ENSORLT00000035732.1">
    <property type="protein sequence ID" value="ENSORLP00000030001.1"/>
    <property type="gene ID" value="ENSORLG00000029924.1"/>
</dbReference>
<reference evidence="2" key="3">
    <citation type="submission" date="2025-09" db="UniProtKB">
        <authorList>
            <consortium name="Ensembl"/>
        </authorList>
    </citation>
    <scope>IDENTIFICATION</scope>
    <source>
        <strain evidence="2">Hd-rR</strain>
    </source>
</reference>
<dbReference type="GeneTree" id="ENSGT01100000263788"/>
<name>A0A3B3HDX5_ORYLA</name>
<dbReference type="Pfam" id="PF07686">
    <property type="entry name" value="V-set"/>
    <property type="match status" value="1"/>
</dbReference>
<feature type="domain" description="Immunoglobulin" evidence="1">
    <location>
        <begin position="20"/>
        <end position="119"/>
    </location>
</feature>
<evidence type="ECO:0000259" key="1">
    <source>
        <dbReference type="SMART" id="SM00409"/>
    </source>
</evidence>
<organism evidence="2 3">
    <name type="scientific">Oryzias latipes</name>
    <name type="common">Japanese rice fish</name>
    <name type="synonym">Japanese killifish</name>
    <dbReference type="NCBI Taxonomy" id="8090"/>
    <lineage>
        <taxon>Eukaryota</taxon>
        <taxon>Metazoa</taxon>
        <taxon>Chordata</taxon>
        <taxon>Craniata</taxon>
        <taxon>Vertebrata</taxon>
        <taxon>Euteleostomi</taxon>
        <taxon>Actinopterygii</taxon>
        <taxon>Neopterygii</taxon>
        <taxon>Teleostei</taxon>
        <taxon>Neoteleostei</taxon>
        <taxon>Acanthomorphata</taxon>
        <taxon>Ovalentaria</taxon>
        <taxon>Atherinomorphae</taxon>
        <taxon>Beloniformes</taxon>
        <taxon>Adrianichthyidae</taxon>
        <taxon>Oryziinae</taxon>
        <taxon>Oryzias</taxon>
    </lineage>
</organism>
<dbReference type="InParanoid" id="A0A3B3HDX5"/>
<dbReference type="InterPro" id="IPR013783">
    <property type="entry name" value="Ig-like_fold"/>
</dbReference>
<reference evidence="2 3" key="1">
    <citation type="journal article" date="2007" name="Nature">
        <title>The medaka draft genome and insights into vertebrate genome evolution.</title>
        <authorList>
            <person name="Kasahara M."/>
            <person name="Naruse K."/>
            <person name="Sasaki S."/>
            <person name="Nakatani Y."/>
            <person name="Qu W."/>
            <person name="Ahsan B."/>
            <person name="Yamada T."/>
            <person name="Nagayasu Y."/>
            <person name="Doi K."/>
            <person name="Kasai Y."/>
            <person name="Jindo T."/>
            <person name="Kobayashi D."/>
            <person name="Shimada A."/>
            <person name="Toyoda A."/>
            <person name="Kuroki Y."/>
            <person name="Fujiyama A."/>
            <person name="Sasaki T."/>
            <person name="Shimizu A."/>
            <person name="Asakawa S."/>
            <person name="Shimizu N."/>
            <person name="Hashimoto S."/>
            <person name="Yang J."/>
            <person name="Lee Y."/>
            <person name="Matsushima K."/>
            <person name="Sugano S."/>
            <person name="Sakaizumi M."/>
            <person name="Narita T."/>
            <person name="Ohishi K."/>
            <person name="Haga S."/>
            <person name="Ohta F."/>
            <person name="Nomoto H."/>
            <person name="Nogata K."/>
            <person name="Morishita T."/>
            <person name="Endo T."/>
            <person name="Shin-I T."/>
            <person name="Takeda H."/>
            <person name="Morishita S."/>
            <person name="Kohara Y."/>
        </authorList>
    </citation>
    <scope>NUCLEOTIDE SEQUENCE [LARGE SCALE GENOMIC DNA]</scope>
    <source>
        <strain evidence="2 3">Hd-rR</strain>
    </source>
</reference>
<dbReference type="AlphaFoldDB" id="A0A3B3HDX5"/>
<dbReference type="SUPFAM" id="SSF48726">
    <property type="entry name" value="Immunoglobulin"/>
    <property type="match status" value="1"/>
</dbReference>
<dbReference type="InterPro" id="IPR013106">
    <property type="entry name" value="Ig_V-set"/>
</dbReference>
<dbReference type="Proteomes" id="UP000001038">
    <property type="component" value="Chromosome 7"/>
</dbReference>
<dbReference type="SMART" id="SM00409">
    <property type="entry name" value="IG"/>
    <property type="match status" value="1"/>
</dbReference>
<keyword evidence="3" id="KW-1185">Reference proteome</keyword>
<dbReference type="Bgee" id="ENSORLG00000029924">
    <property type="expression patterns" value="Expressed in mesonephros and 6 other cell types or tissues"/>
</dbReference>
<proteinExistence type="predicted"/>
<dbReference type="InterPro" id="IPR003599">
    <property type="entry name" value="Ig_sub"/>
</dbReference>